<keyword evidence="4 10" id="KW-0479">Metal-binding</keyword>
<feature type="binding site" evidence="10">
    <location>
        <position position="60"/>
    </location>
    <ligand>
        <name>K(+)</name>
        <dbReference type="ChEBI" id="CHEBI:29103"/>
    </ligand>
</feature>
<dbReference type="GO" id="GO:0052856">
    <property type="term" value="F:NAD(P)HX epimerase activity"/>
    <property type="evidence" value="ECO:0007669"/>
    <property type="project" value="UniProtKB-UniRule"/>
</dbReference>
<dbReference type="PROSITE" id="PS51385">
    <property type="entry name" value="YJEF_N"/>
    <property type="match status" value="1"/>
</dbReference>
<evidence type="ECO:0000256" key="1">
    <source>
        <dbReference type="ARBA" id="ARBA00000013"/>
    </source>
</evidence>
<feature type="domain" description="YjeF N-terminal" evidence="11">
    <location>
        <begin position="9"/>
        <end position="217"/>
    </location>
</feature>
<dbReference type="Gene3D" id="3.40.50.10260">
    <property type="entry name" value="YjeF N-terminal domain"/>
    <property type="match status" value="1"/>
</dbReference>
<dbReference type="InterPro" id="IPR036652">
    <property type="entry name" value="YjeF_N_dom_sf"/>
</dbReference>
<gene>
    <name evidence="12" type="ORF">RF11_13981</name>
</gene>
<dbReference type="SUPFAM" id="SSF64153">
    <property type="entry name" value="YjeF N-terminal domain-like"/>
    <property type="match status" value="1"/>
</dbReference>
<evidence type="ECO:0000256" key="5">
    <source>
        <dbReference type="ARBA" id="ARBA00022741"/>
    </source>
</evidence>
<dbReference type="PANTHER" id="PTHR13232">
    <property type="entry name" value="NAD(P)H-HYDRATE EPIMERASE"/>
    <property type="match status" value="1"/>
</dbReference>
<keyword evidence="6" id="KW-0521">NADP</keyword>
<feature type="binding site" evidence="10">
    <location>
        <begin position="59"/>
        <end position="63"/>
    </location>
    <ligand>
        <name>(6S)-NADPHX</name>
        <dbReference type="ChEBI" id="CHEBI:64076"/>
    </ligand>
</feature>
<evidence type="ECO:0000313" key="13">
    <source>
        <dbReference type="Proteomes" id="UP000031668"/>
    </source>
</evidence>
<keyword evidence="9 10" id="KW-0413">Isomerase</keyword>
<comment type="caution">
    <text evidence="12">The sequence shown here is derived from an EMBL/GenBank/DDBJ whole genome shotgun (WGS) entry which is preliminary data.</text>
</comment>
<organism evidence="12 13">
    <name type="scientific">Thelohanellus kitauei</name>
    <name type="common">Myxosporean</name>
    <dbReference type="NCBI Taxonomy" id="669202"/>
    <lineage>
        <taxon>Eukaryota</taxon>
        <taxon>Metazoa</taxon>
        <taxon>Cnidaria</taxon>
        <taxon>Myxozoa</taxon>
        <taxon>Myxosporea</taxon>
        <taxon>Bivalvulida</taxon>
        <taxon>Platysporina</taxon>
        <taxon>Myxobolidae</taxon>
        <taxon>Thelohanellus</taxon>
    </lineage>
</organism>
<evidence type="ECO:0000259" key="11">
    <source>
        <dbReference type="PROSITE" id="PS51385"/>
    </source>
</evidence>
<comment type="caution">
    <text evidence="10">Lacks conserved residue(s) required for the propagation of feature annotation.</text>
</comment>
<dbReference type="InterPro" id="IPR004443">
    <property type="entry name" value="YjeF_N_dom"/>
</dbReference>
<evidence type="ECO:0000256" key="10">
    <source>
        <dbReference type="HAMAP-Rule" id="MF_03159"/>
    </source>
</evidence>
<comment type="catalytic activity">
    <reaction evidence="2 10">
        <text>(6R)-NADPHX = (6S)-NADPHX</text>
        <dbReference type="Rhea" id="RHEA:32227"/>
        <dbReference type="ChEBI" id="CHEBI:64076"/>
        <dbReference type="ChEBI" id="CHEBI:64077"/>
        <dbReference type="EC" id="5.1.99.6"/>
    </reaction>
</comment>
<evidence type="ECO:0000256" key="9">
    <source>
        <dbReference type="ARBA" id="ARBA00023235"/>
    </source>
</evidence>
<feature type="binding site" evidence="10">
    <location>
        <position position="162"/>
    </location>
    <ligand>
        <name>K(+)</name>
        <dbReference type="ChEBI" id="CHEBI:29103"/>
    </ligand>
</feature>
<sequence length="238" mass="26879">MRFLKQREALAIDKDLVEKYKFTIPQLMELAGLSASHAVYDRYKPKEFSKVLVCTGPGHNGGDGFVVARNLKLMGYEVSIFCPKEGQAEYLKNLYAQMPFFEIKVFSEISVFEDKLKENSYNLIIDAIFGFSFKPPLRPPFDTVVSLLSASKCPICSIDVPTGWLVDVKKNESELDHSICIQPETIVCLTGPKVCIESCVGRTVYLGGRFVPPEMVKEYGMDYPPYPQEKLIIKLDIK</sequence>
<dbReference type="PANTHER" id="PTHR13232:SF10">
    <property type="entry name" value="NAD(P)H-HYDRATE EPIMERASE"/>
    <property type="match status" value="1"/>
</dbReference>
<keyword evidence="7 10" id="KW-0630">Potassium</keyword>
<dbReference type="Pfam" id="PF03853">
    <property type="entry name" value="YjeF_N"/>
    <property type="match status" value="1"/>
</dbReference>
<dbReference type="EC" id="5.1.99.6" evidence="3 10"/>
<dbReference type="GO" id="GO:0046872">
    <property type="term" value="F:metal ion binding"/>
    <property type="evidence" value="ECO:0007669"/>
    <property type="project" value="UniProtKB-KW"/>
</dbReference>
<comment type="function">
    <text evidence="10">Catalyzes the epimerization of the S- and R-forms of NAD(P)HX, a damaged form of NAD(P)H that is a result of enzymatic or heat-dependent hydration. This is a prerequisite for the S-specific NAD(P)H-hydrate dehydratase to allow the repair of both epimers of NAD(P)HX.</text>
</comment>
<evidence type="ECO:0000256" key="6">
    <source>
        <dbReference type="ARBA" id="ARBA00022857"/>
    </source>
</evidence>
<dbReference type="OMA" id="SMFRGRY"/>
<proteinExistence type="inferred from homology"/>
<keyword evidence="13" id="KW-1185">Reference proteome</keyword>
<feature type="binding site" evidence="10">
    <location>
        <position position="159"/>
    </location>
    <ligand>
        <name>(6S)-NADPHX</name>
        <dbReference type="ChEBI" id="CHEBI:64076"/>
    </ligand>
</feature>
<evidence type="ECO:0000313" key="12">
    <source>
        <dbReference type="EMBL" id="KII61007.1"/>
    </source>
</evidence>
<dbReference type="AlphaFoldDB" id="A0A0C2IVX6"/>
<comment type="cofactor">
    <cofactor evidence="10">
        <name>K(+)</name>
        <dbReference type="ChEBI" id="CHEBI:29103"/>
    </cofactor>
    <text evidence="10">Binds 1 potassium ion per subunit.</text>
</comment>
<dbReference type="HAMAP" id="MF_01966">
    <property type="entry name" value="NADHX_epimerase"/>
    <property type="match status" value="1"/>
</dbReference>
<dbReference type="Proteomes" id="UP000031668">
    <property type="component" value="Unassembled WGS sequence"/>
</dbReference>
<evidence type="ECO:0000256" key="8">
    <source>
        <dbReference type="ARBA" id="ARBA00023027"/>
    </source>
</evidence>
<dbReference type="InterPro" id="IPR032976">
    <property type="entry name" value="YJEFN_prot_NAXE-like"/>
</dbReference>
<evidence type="ECO:0000256" key="4">
    <source>
        <dbReference type="ARBA" id="ARBA00022723"/>
    </source>
</evidence>
<reference evidence="12 13" key="1">
    <citation type="journal article" date="2014" name="Genome Biol. Evol.">
        <title>The genome of the myxosporean Thelohanellus kitauei shows adaptations to nutrient acquisition within its fish host.</title>
        <authorList>
            <person name="Yang Y."/>
            <person name="Xiong J."/>
            <person name="Zhou Z."/>
            <person name="Huo F."/>
            <person name="Miao W."/>
            <person name="Ran C."/>
            <person name="Liu Y."/>
            <person name="Zhang J."/>
            <person name="Feng J."/>
            <person name="Wang M."/>
            <person name="Wang M."/>
            <person name="Wang L."/>
            <person name="Yao B."/>
        </authorList>
    </citation>
    <scope>NUCLEOTIDE SEQUENCE [LARGE SCALE GENOMIC DNA]</scope>
    <source>
        <strain evidence="12">Wuqing</strain>
    </source>
</reference>
<dbReference type="GO" id="GO:0000166">
    <property type="term" value="F:nucleotide binding"/>
    <property type="evidence" value="ECO:0007669"/>
    <property type="project" value="UniProtKB-KW"/>
</dbReference>
<accession>A0A0C2IVX6</accession>
<feature type="binding site" evidence="10">
    <location>
        <position position="126"/>
    </location>
    <ligand>
        <name>K(+)</name>
        <dbReference type="ChEBI" id="CHEBI:29103"/>
    </ligand>
</feature>
<evidence type="ECO:0000256" key="2">
    <source>
        <dbReference type="ARBA" id="ARBA00000909"/>
    </source>
</evidence>
<keyword evidence="8 10" id="KW-0520">NAD</keyword>
<comment type="catalytic activity">
    <reaction evidence="1 10">
        <text>(6R)-NADHX = (6S)-NADHX</text>
        <dbReference type="Rhea" id="RHEA:32215"/>
        <dbReference type="ChEBI" id="CHEBI:64074"/>
        <dbReference type="ChEBI" id="CHEBI:64075"/>
        <dbReference type="EC" id="5.1.99.6"/>
    </reaction>
</comment>
<keyword evidence="5 10" id="KW-0547">Nucleotide-binding</keyword>
<dbReference type="OrthoDB" id="10064708at2759"/>
<dbReference type="GO" id="GO:0005739">
    <property type="term" value="C:mitochondrion"/>
    <property type="evidence" value="ECO:0007669"/>
    <property type="project" value="TreeGrafter"/>
</dbReference>
<dbReference type="EMBL" id="JWZT01005390">
    <property type="protein sequence ID" value="KII61007.1"/>
    <property type="molecule type" value="Genomic_DNA"/>
</dbReference>
<evidence type="ECO:0000256" key="7">
    <source>
        <dbReference type="ARBA" id="ARBA00022958"/>
    </source>
</evidence>
<name>A0A0C2IVX6_THEKT</name>
<evidence type="ECO:0000256" key="3">
    <source>
        <dbReference type="ARBA" id="ARBA00012228"/>
    </source>
</evidence>
<dbReference type="NCBIfam" id="TIGR00197">
    <property type="entry name" value="yjeF_nterm"/>
    <property type="match status" value="1"/>
</dbReference>
<feature type="binding site" evidence="10">
    <location>
        <begin position="130"/>
        <end position="136"/>
    </location>
    <ligand>
        <name>(6S)-NADPHX</name>
        <dbReference type="ChEBI" id="CHEBI:64076"/>
    </ligand>
</feature>
<comment type="similarity">
    <text evidence="10">Belongs to the NnrE/AIBP family.</text>
</comment>
<protein>
    <recommendedName>
        <fullName evidence="3 10">NAD(P)H-hydrate epimerase</fullName>
        <ecNumber evidence="3 10">5.1.99.6</ecNumber>
    </recommendedName>
    <alternativeName>
        <fullName evidence="10">NAD(P)HX epimerase</fullName>
    </alternativeName>
</protein>